<feature type="transmembrane region" description="Helical" evidence="7">
    <location>
        <begin position="402"/>
        <end position="422"/>
    </location>
</feature>
<keyword evidence="2" id="KW-1003">Cell membrane</keyword>
<feature type="transmembrane region" description="Helical" evidence="7">
    <location>
        <begin position="309"/>
        <end position="336"/>
    </location>
</feature>
<dbReference type="PANTHER" id="PTHR30572">
    <property type="entry name" value="MEMBRANE COMPONENT OF TRANSPORTER-RELATED"/>
    <property type="match status" value="1"/>
</dbReference>
<keyword evidence="3 7" id="KW-0812">Transmembrane</keyword>
<keyword evidence="5 7" id="KW-0472">Membrane</keyword>
<evidence type="ECO:0000313" key="9">
    <source>
        <dbReference type="EMBL" id="HIZ37454.1"/>
    </source>
</evidence>
<dbReference type="Proteomes" id="UP000824037">
    <property type="component" value="Unassembled WGS sequence"/>
</dbReference>
<feature type="transmembrane region" description="Helical" evidence="7">
    <location>
        <begin position="348"/>
        <end position="372"/>
    </location>
</feature>
<feature type="transmembrane region" description="Helical" evidence="7">
    <location>
        <begin position="254"/>
        <end position="282"/>
    </location>
</feature>
<dbReference type="GO" id="GO:0022857">
    <property type="term" value="F:transmembrane transporter activity"/>
    <property type="evidence" value="ECO:0007669"/>
    <property type="project" value="TreeGrafter"/>
</dbReference>
<evidence type="ECO:0000313" key="10">
    <source>
        <dbReference type="Proteomes" id="UP000824037"/>
    </source>
</evidence>
<dbReference type="InterPro" id="IPR003838">
    <property type="entry name" value="ABC3_permease_C"/>
</dbReference>
<feature type="domain" description="ABC3 transporter permease C-terminal" evidence="8">
    <location>
        <begin position="260"/>
        <end position="380"/>
    </location>
</feature>
<comment type="caution">
    <text evidence="9">The sequence shown here is derived from an EMBL/GenBank/DDBJ whole genome shotgun (WGS) entry which is preliminary data.</text>
</comment>
<evidence type="ECO:0000256" key="7">
    <source>
        <dbReference type="SAM" id="Phobius"/>
    </source>
</evidence>
<reference evidence="9" key="1">
    <citation type="journal article" date="2021" name="PeerJ">
        <title>Extensive microbial diversity within the chicken gut microbiome revealed by metagenomics and culture.</title>
        <authorList>
            <person name="Gilroy R."/>
            <person name="Ravi A."/>
            <person name="Getino M."/>
            <person name="Pursley I."/>
            <person name="Horton D.L."/>
            <person name="Alikhan N.F."/>
            <person name="Baker D."/>
            <person name="Gharbi K."/>
            <person name="Hall N."/>
            <person name="Watson M."/>
            <person name="Adriaenssens E.M."/>
            <person name="Foster-Nyarko E."/>
            <person name="Jarju S."/>
            <person name="Secka A."/>
            <person name="Antonio M."/>
            <person name="Oren A."/>
            <person name="Chaudhuri R.R."/>
            <person name="La Ragione R."/>
            <person name="Hildebrand F."/>
            <person name="Pallen M.J."/>
        </authorList>
    </citation>
    <scope>NUCLEOTIDE SEQUENCE</scope>
    <source>
        <strain evidence="9">ChiGjej4B4-7305</strain>
    </source>
</reference>
<gene>
    <name evidence="9" type="ORF">H9815_16885</name>
</gene>
<evidence type="ECO:0000256" key="2">
    <source>
        <dbReference type="ARBA" id="ARBA00022475"/>
    </source>
</evidence>
<organism evidence="9 10">
    <name type="scientific">Candidatus Ruania gallistercoris</name>
    <dbReference type="NCBI Taxonomy" id="2838746"/>
    <lineage>
        <taxon>Bacteria</taxon>
        <taxon>Bacillati</taxon>
        <taxon>Actinomycetota</taxon>
        <taxon>Actinomycetes</taxon>
        <taxon>Micrococcales</taxon>
        <taxon>Ruaniaceae</taxon>
        <taxon>Ruania</taxon>
    </lineage>
</organism>
<name>A0A9D2EGU8_9MICO</name>
<evidence type="ECO:0000259" key="8">
    <source>
        <dbReference type="Pfam" id="PF02687"/>
    </source>
</evidence>
<feature type="transmembrane region" description="Helical" evidence="7">
    <location>
        <begin position="434"/>
        <end position="462"/>
    </location>
</feature>
<comment type="similarity">
    <text evidence="6">Belongs to the ABC-4 integral membrane protein family.</text>
</comment>
<evidence type="ECO:0000256" key="3">
    <source>
        <dbReference type="ARBA" id="ARBA00022692"/>
    </source>
</evidence>
<feature type="non-terminal residue" evidence="9">
    <location>
        <position position="686"/>
    </location>
</feature>
<dbReference type="GO" id="GO:0005886">
    <property type="term" value="C:plasma membrane"/>
    <property type="evidence" value="ECO:0007669"/>
    <property type="project" value="UniProtKB-SubCell"/>
</dbReference>
<dbReference type="PANTHER" id="PTHR30572:SF4">
    <property type="entry name" value="ABC TRANSPORTER PERMEASE YTRF"/>
    <property type="match status" value="1"/>
</dbReference>
<dbReference type="EMBL" id="DXBY01000290">
    <property type="protein sequence ID" value="HIZ37454.1"/>
    <property type="molecule type" value="Genomic_DNA"/>
</dbReference>
<reference evidence="9" key="2">
    <citation type="submission" date="2021-04" db="EMBL/GenBank/DDBJ databases">
        <authorList>
            <person name="Gilroy R."/>
        </authorList>
    </citation>
    <scope>NUCLEOTIDE SEQUENCE</scope>
    <source>
        <strain evidence="9">ChiGjej4B4-7305</strain>
    </source>
</reference>
<evidence type="ECO:0000256" key="6">
    <source>
        <dbReference type="ARBA" id="ARBA00038076"/>
    </source>
</evidence>
<feature type="transmembrane region" description="Helical" evidence="7">
    <location>
        <begin position="493"/>
        <end position="518"/>
    </location>
</feature>
<dbReference type="InterPro" id="IPR050250">
    <property type="entry name" value="Macrolide_Exporter_MacB"/>
</dbReference>
<comment type="subcellular location">
    <subcellularLocation>
        <location evidence="1">Cell membrane</location>
        <topology evidence="1">Multi-pass membrane protein</topology>
    </subcellularLocation>
</comment>
<sequence>MRASAGRLVAAGIAILLGTAFVAATLMAGAVMERTTHDTVTSRYADADLVLTGDAITTEQVEQVRHADQVAAADPMSVIGGQLEAGARTEYTNLGATASDDRLDNTTLTEGELPTQTGQIAVAEGVAERLGLSIGDEFTLIQEHWQPTDDGDGTVSTEDRPMTVVGLLASPDTYLFPPTEGLVTPSDFAEISAYSAPDQAGLYSEVMVAVPPGVDASAVAGELSELVGSGVQVQTVAQIAEEQTAKLTGSDLTMLALLLAFAAVALIVAALVIANTFQVLVAQRTRTLALLRCVGADRRQIHTSVLTEAAILGVLSSLAGVGVGIALMAVGLRVLAGSDAQIPLSTDLVITPAAVIVPIVTGLVVTVAAALLPARLATRVAPLAALRPADAPPTSRASKVRIALAAAAVVGGGALLALGLYIARPTSGADTLIIALGVGMLGGLLALFGLLLGCILIVPALIRLVGRLVQRHVPARVAVANAVRNPRRSAATASALVIGVTLVTMMSTGALAAGSALASELDSRFPVDLEVSTAGGLRDEQVQAVTTTDGVTDTALLASTATTGNLPDLGEMGIDVAAVATGDLSAVVRSTDATAGLAEDTLVIGHQLAGDYQLDSGDEVTLTGRSEEEVTLTVAVTSLDGSTALVTPEVLTRLDPDAEPSILWARVAEQGEYDTVMSVQGNLTEA</sequence>
<evidence type="ECO:0000256" key="1">
    <source>
        <dbReference type="ARBA" id="ARBA00004651"/>
    </source>
</evidence>
<protein>
    <submittedName>
        <fullName evidence="9">ABC transporter permease</fullName>
    </submittedName>
</protein>
<keyword evidence="4 7" id="KW-1133">Transmembrane helix</keyword>
<evidence type="ECO:0000256" key="5">
    <source>
        <dbReference type="ARBA" id="ARBA00023136"/>
    </source>
</evidence>
<accession>A0A9D2EGU8</accession>
<dbReference type="Pfam" id="PF02687">
    <property type="entry name" value="FtsX"/>
    <property type="match status" value="1"/>
</dbReference>
<proteinExistence type="inferred from homology"/>
<evidence type="ECO:0000256" key="4">
    <source>
        <dbReference type="ARBA" id="ARBA00022989"/>
    </source>
</evidence>
<dbReference type="AlphaFoldDB" id="A0A9D2EGU8"/>